<keyword evidence="6 8" id="KW-0472">Membrane</keyword>
<organism evidence="10 11">
    <name type="scientific">Staphylococcus nepalensis</name>
    <dbReference type="NCBI Taxonomy" id="214473"/>
    <lineage>
        <taxon>Bacteria</taxon>
        <taxon>Bacillati</taxon>
        <taxon>Bacillota</taxon>
        <taxon>Bacilli</taxon>
        <taxon>Bacillales</taxon>
        <taxon>Staphylococcaceae</taxon>
        <taxon>Staphylococcus</taxon>
    </lineage>
</organism>
<evidence type="ECO:0000256" key="3">
    <source>
        <dbReference type="ARBA" id="ARBA00022448"/>
    </source>
</evidence>
<evidence type="ECO:0000256" key="5">
    <source>
        <dbReference type="ARBA" id="ARBA00022989"/>
    </source>
</evidence>
<gene>
    <name evidence="10" type="ORF">BUZ61_18340</name>
</gene>
<accession>A0A2T4S4M6</accession>
<feature type="transmembrane region" description="Helical" evidence="8">
    <location>
        <begin position="51"/>
        <end position="71"/>
    </location>
</feature>
<evidence type="ECO:0000256" key="1">
    <source>
        <dbReference type="ARBA" id="ARBA00004651"/>
    </source>
</evidence>
<comment type="subcellular location">
    <subcellularLocation>
        <location evidence="1">Cell membrane</location>
        <topology evidence="1">Multi-pass membrane protein</topology>
    </subcellularLocation>
</comment>
<dbReference type="InterPro" id="IPR036259">
    <property type="entry name" value="MFS_trans_sf"/>
</dbReference>
<dbReference type="RefSeq" id="WP_142402123.1">
    <property type="nucleotide sequence ID" value="NZ_PZHR01000978.1"/>
</dbReference>
<comment type="similarity">
    <text evidence="2">Belongs to the major facilitator superfamily. TCR/Tet family.</text>
</comment>
<evidence type="ECO:0000256" key="8">
    <source>
        <dbReference type="SAM" id="Phobius"/>
    </source>
</evidence>
<feature type="transmembrane region" description="Helical" evidence="8">
    <location>
        <begin position="26"/>
        <end position="45"/>
    </location>
</feature>
<feature type="transmembrane region" description="Helical" evidence="8">
    <location>
        <begin position="121"/>
        <end position="144"/>
    </location>
</feature>
<proteinExistence type="inferred from homology"/>
<name>A0A2T4S4M6_9STAP</name>
<evidence type="ECO:0000256" key="6">
    <source>
        <dbReference type="ARBA" id="ARBA00023136"/>
    </source>
</evidence>
<evidence type="ECO:0000259" key="9">
    <source>
        <dbReference type="PROSITE" id="PS50850"/>
    </source>
</evidence>
<evidence type="ECO:0000313" key="11">
    <source>
        <dbReference type="Proteomes" id="UP000240400"/>
    </source>
</evidence>
<dbReference type="PROSITE" id="PS50850">
    <property type="entry name" value="MFS"/>
    <property type="match status" value="1"/>
</dbReference>
<keyword evidence="5 8" id="KW-1133">Transmembrane helix</keyword>
<dbReference type="GO" id="GO:0005886">
    <property type="term" value="C:plasma membrane"/>
    <property type="evidence" value="ECO:0007669"/>
    <property type="project" value="UniProtKB-SubCell"/>
</dbReference>
<feature type="non-terminal residue" evidence="10">
    <location>
        <position position="145"/>
    </location>
</feature>
<dbReference type="PANTHER" id="PTHR42718:SF9">
    <property type="entry name" value="MAJOR FACILITATOR SUPERFAMILY MULTIDRUG TRANSPORTER MFSC"/>
    <property type="match status" value="1"/>
</dbReference>
<dbReference type="PANTHER" id="PTHR42718">
    <property type="entry name" value="MAJOR FACILITATOR SUPERFAMILY MULTIDRUG TRANSPORTER MFSC"/>
    <property type="match status" value="1"/>
</dbReference>
<dbReference type="AlphaFoldDB" id="A0A2T4S4M6"/>
<keyword evidence="3" id="KW-0813">Transport</keyword>
<feature type="transmembrane region" description="Helical" evidence="8">
    <location>
        <begin position="92"/>
        <end position="115"/>
    </location>
</feature>
<evidence type="ECO:0000256" key="2">
    <source>
        <dbReference type="ARBA" id="ARBA00007520"/>
    </source>
</evidence>
<dbReference type="EMBL" id="PZHR01000978">
    <property type="protein sequence ID" value="PTK39982.1"/>
    <property type="molecule type" value="Genomic_DNA"/>
</dbReference>
<protein>
    <recommendedName>
        <fullName evidence="7">Quinolone resistance protein NorB</fullName>
    </recommendedName>
</protein>
<comment type="caution">
    <text evidence="10">The sequence shown here is derived from an EMBL/GenBank/DDBJ whole genome shotgun (WGS) entry which is preliminary data.</text>
</comment>
<keyword evidence="4 8" id="KW-0812">Transmembrane</keyword>
<reference evidence="10 11" key="1">
    <citation type="journal article" date="2016" name="Front. Microbiol.">
        <title>Comprehensive Phylogenetic Analysis of Bovine Non-aureus Staphylococci Species Based on Whole-Genome Sequencing.</title>
        <authorList>
            <person name="Naushad S."/>
            <person name="Barkema H.W."/>
            <person name="Luby C."/>
            <person name="Condas L.A."/>
            <person name="Nobrega D.B."/>
            <person name="Carson D.A."/>
            <person name="De Buck J."/>
        </authorList>
    </citation>
    <scope>NUCLEOTIDE SEQUENCE [LARGE SCALE GENOMIC DNA]</scope>
    <source>
        <strain evidence="10 11">SNUC 4337</strain>
    </source>
</reference>
<evidence type="ECO:0000313" key="10">
    <source>
        <dbReference type="EMBL" id="PTK39982.1"/>
    </source>
</evidence>
<dbReference type="OrthoDB" id="2412976at2"/>
<dbReference type="Gene3D" id="1.20.1250.20">
    <property type="entry name" value="MFS general substrate transporter like domains"/>
    <property type="match status" value="1"/>
</dbReference>
<feature type="domain" description="Major facilitator superfamily (MFS) profile" evidence="9">
    <location>
        <begin position="1"/>
        <end position="145"/>
    </location>
</feature>
<sequence length="145" mass="15063">ITYLITVLVMIRVGEKIMQKLGAKRPMLYGSLLNAAGMLLIALTFLPTGIYVVSSVIGYLLFGLGLGMYATPSTDTAVTSAPDNKVGTASGIYKMASSLGNAFGIAISGTIYAVVSESVNLQVGAMAGIGFNILLCLIAFVTVLF</sequence>
<dbReference type="Proteomes" id="UP000240400">
    <property type="component" value="Unassembled WGS sequence"/>
</dbReference>
<dbReference type="InterPro" id="IPR020846">
    <property type="entry name" value="MFS_dom"/>
</dbReference>
<dbReference type="SUPFAM" id="SSF103473">
    <property type="entry name" value="MFS general substrate transporter"/>
    <property type="match status" value="1"/>
</dbReference>
<dbReference type="InterPro" id="IPR011701">
    <property type="entry name" value="MFS"/>
</dbReference>
<feature type="non-terminal residue" evidence="10">
    <location>
        <position position="1"/>
    </location>
</feature>
<evidence type="ECO:0000256" key="7">
    <source>
        <dbReference type="ARBA" id="ARBA00040594"/>
    </source>
</evidence>
<dbReference type="Pfam" id="PF07690">
    <property type="entry name" value="MFS_1"/>
    <property type="match status" value="1"/>
</dbReference>
<evidence type="ECO:0000256" key="4">
    <source>
        <dbReference type="ARBA" id="ARBA00022692"/>
    </source>
</evidence>
<dbReference type="GO" id="GO:0022857">
    <property type="term" value="F:transmembrane transporter activity"/>
    <property type="evidence" value="ECO:0007669"/>
    <property type="project" value="InterPro"/>
</dbReference>